<protein>
    <submittedName>
        <fullName evidence="3">Allergen Asp f 7</fullName>
    </submittedName>
</protein>
<dbReference type="PANTHER" id="PTHR31836:SF28">
    <property type="entry name" value="SRCR DOMAIN-CONTAINING PROTEIN-RELATED"/>
    <property type="match status" value="1"/>
</dbReference>
<dbReference type="InterPro" id="IPR036908">
    <property type="entry name" value="RlpA-like_sf"/>
</dbReference>
<dbReference type="CDD" id="cd22191">
    <property type="entry name" value="DPBB_RlpA_EXP_N-like"/>
    <property type="match status" value="1"/>
</dbReference>
<reference evidence="3 4" key="1">
    <citation type="submission" date="2016-03" db="EMBL/GenBank/DDBJ databases">
        <title>Whole genome sequencing of Grifola frondosa 9006-11.</title>
        <authorList>
            <person name="Min B."/>
            <person name="Park H."/>
            <person name="Kim J.-G."/>
            <person name="Cho H."/>
            <person name="Oh Y.-L."/>
            <person name="Kong W.-S."/>
            <person name="Choi I.-G."/>
        </authorList>
    </citation>
    <scope>NUCLEOTIDE SEQUENCE [LARGE SCALE GENOMIC DNA]</scope>
    <source>
        <strain evidence="3 4">9006-11</strain>
    </source>
</reference>
<sequence length="126" mass="13312">MFFKALISTLFVSVFLAGTTNATPIAKSGPFSGNATFFYPSSPPGACGVISVDTDHIVALSPSEFGDGTHCFQHIRAQFNGKSVDATVVDLCFDCRNGTIDLSPSAFGELSDLSVGILHGVTWDFQ</sequence>
<dbReference type="InterPro" id="IPR051477">
    <property type="entry name" value="Expansin_CellWall"/>
</dbReference>
<keyword evidence="4" id="KW-1185">Reference proteome</keyword>
<evidence type="ECO:0000256" key="2">
    <source>
        <dbReference type="SAM" id="SignalP"/>
    </source>
</evidence>
<dbReference type="OrthoDB" id="623670at2759"/>
<dbReference type="EMBL" id="LUGG01000006">
    <property type="protein sequence ID" value="OBZ73955.1"/>
    <property type="molecule type" value="Genomic_DNA"/>
</dbReference>
<organism evidence="3 4">
    <name type="scientific">Grifola frondosa</name>
    <name type="common">Maitake</name>
    <name type="synonym">Polyporus frondosus</name>
    <dbReference type="NCBI Taxonomy" id="5627"/>
    <lineage>
        <taxon>Eukaryota</taxon>
        <taxon>Fungi</taxon>
        <taxon>Dikarya</taxon>
        <taxon>Basidiomycota</taxon>
        <taxon>Agaricomycotina</taxon>
        <taxon>Agaricomycetes</taxon>
        <taxon>Polyporales</taxon>
        <taxon>Grifolaceae</taxon>
        <taxon>Grifola</taxon>
    </lineage>
</organism>
<evidence type="ECO:0000256" key="1">
    <source>
        <dbReference type="ARBA" id="ARBA00022729"/>
    </source>
</evidence>
<feature type="chain" id="PRO_5008889029" evidence="2">
    <location>
        <begin position="23"/>
        <end position="126"/>
    </location>
</feature>
<proteinExistence type="predicted"/>
<evidence type="ECO:0000313" key="4">
    <source>
        <dbReference type="Proteomes" id="UP000092993"/>
    </source>
</evidence>
<dbReference type="OMA" id="GRWITIQ"/>
<dbReference type="AlphaFoldDB" id="A0A1C7MAM9"/>
<dbReference type="Proteomes" id="UP000092993">
    <property type="component" value="Unassembled WGS sequence"/>
</dbReference>
<evidence type="ECO:0000313" key="3">
    <source>
        <dbReference type="EMBL" id="OBZ73955.1"/>
    </source>
</evidence>
<keyword evidence="1 2" id="KW-0732">Signal</keyword>
<dbReference type="STRING" id="5627.A0A1C7MAM9"/>
<dbReference type="SUPFAM" id="SSF50685">
    <property type="entry name" value="Barwin-like endoglucanases"/>
    <property type="match status" value="1"/>
</dbReference>
<accession>A0A1C7MAM9</accession>
<gene>
    <name evidence="3" type="ORF">A0H81_06094</name>
</gene>
<name>A0A1C7MAM9_GRIFR</name>
<feature type="signal peptide" evidence="2">
    <location>
        <begin position="1"/>
        <end position="22"/>
    </location>
</feature>
<dbReference type="Gene3D" id="2.40.40.10">
    <property type="entry name" value="RlpA-like domain"/>
    <property type="match status" value="1"/>
</dbReference>
<dbReference type="PANTHER" id="PTHR31836">
    <property type="match status" value="1"/>
</dbReference>
<comment type="caution">
    <text evidence="3">The sequence shown here is derived from an EMBL/GenBank/DDBJ whole genome shotgun (WGS) entry which is preliminary data.</text>
</comment>